<dbReference type="CDD" id="cd00093">
    <property type="entry name" value="HTH_XRE"/>
    <property type="match status" value="1"/>
</dbReference>
<name>A0ABQ4CY14_9ACTN</name>
<comment type="caution">
    <text evidence="2">The sequence shown here is derived from an EMBL/GenBank/DDBJ whole genome shotgun (WGS) entry which is preliminary data.</text>
</comment>
<keyword evidence="3" id="KW-1185">Reference proteome</keyword>
<dbReference type="Proteomes" id="UP000604117">
    <property type="component" value="Unassembled WGS sequence"/>
</dbReference>
<dbReference type="InterPro" id="IPR001387">
    <property type="entry name" value="Cro/C1-type_HTH"/>
</dbReference>
<organism evidence="2 3">
    <name type="scientific">Asanoa siamensis</name>
    <dbReference type="NCBI Taxonomy" id="926357"/>
    <lineage>
        <taxon>Bacteria</taxon>
        <taxon>Bacillati</taxon>
        <taxon>Actinomycetota</taxon>
        <taxon>Actinomycetes</taxon>
        <taxon>Micromonosporales</taxon>
        <taxon>Micromonosporaceae</taxon>
        <taxon>Asanoa</taxon>
    </lineage>
</organism>
<evidence type="ECO:0000259" key="1">
    <source>
        <dbReference type="PROSITE" id="PS50943"/>
    </source>
</evidence>
<sequence>MSTEVVASTTVEPLLTEAEEGRCVTDSAPAHNELGRRLRRARDRRNMPLSAVSTAADISTAYLQKLESGGVKQPSPNILFQLAEALDLDYAELMRLAGYVVPNRVDETERRRNELTYALSSEELTEDEAEELSKYLDWYRTRNPNS</sequence>
<dbReference type="PROSITE" id="PS50943">
    <property type="entry name" value="HTH_CROC1"/>
    <property type="match status" value="1"/>
</dbReference>
<dbReference type="InterPro" id="IPR010982">
    <property type="entry name" value="Lambda_DNA-bd_dom_sf"/>
</dbReference>
<gene>
    <name evidence="2" type="ORF">Asi02nite_57060</name>
</gene>
<evidence type="ECO:0000313" key="3">
    <source>
        <dbReference type="Proteomes" id="UP000604117"/>
    </source>
</evidence>
<accession>A0ABQ4CY14</accession>
<dbReference type="SUPFAM" id="SSF47413">
    <property type="entry name" value="lambda repressor-like DNA-binding domains"/>
    <property type="match status" value="1"/>
</dbReference>
<evidence type="ECO:0000313" key="2">
    <source>
        <dbReference type="EMBL" id="GIF76188.1"/>
    </source>
</evidence>
<dbReference type="Gene3D" id="1.10.260.40">
    <property type="entry name" value="lambda repressor-like DNA-binding domains"/>
    <property type="match status" value="1"/>
</dbReference>
<dbReference type="EMBL" id="BONE01000055">
    <property type="protein sequence ID" value="GIF76188.1"/>
    <property type="molecule type" value="Genomic_DNA"/>
</dbReference>
<feature type="domain" description="HTH cro/C1-type" evidence="1">
    <location>
        <begin position="38"/>
        <end position="93"/>
    </location>
</feature>
<dbReference type="Pfam" id="PF13560">
    <property type="entry name" value="HTH_31"/>
    <property type="match status" value="1"/>
</dbReference>
<proteinExistence type="predicted"/>
<dbReference type="SMART" id="SM00530">
    <property type="entry name" value="HTH_XRE"/>
    <property type="match status" value="1"/>
</dbReference>
<reference evidence="2 3" key="1">
    <citation type="submission" date="2021-01" db="EMBL/GenBank/DDBJ databases">
        <title>Whole genome shotgun sequence of Asanoa siamensis NBRC 107932.</title>
        <authorList>
            <person name="Komaki H."/>
            <person name="Tamura T."/>
        </authorList>
    </citation>
    <scope>NUCLEOTIDE SEQUENCE [LARGE SCALE GENOMIC DNA]</scope>
    <source>
        <strain evidence="2 3">NBRC 107932</strain>
    </source>
</reference>
<protein>
    <recommendedName>
        <fullName evidence="1">HTH cro/C1-type domain-containing protein</fullName>
    </recommendedName>
</protein>